<dbReference type="GO" id="GO:0003677">
    <property type="term" value="F:DNA binding"/>
    <property type="evidence" value="ECO:0007669"/>
    <property type="project" value="InterPro"/>
</dbReference>
<dbReference type="EMBL" id="AM114193">
    <property type="protein sequence ID" value="CAJ36973.1"/>
    <property type="molecule type" value="Genomic_DNA"/>
</dbReference>
<dbReference type="OrthoDB" id="225944at2157"/>
<name>Q0W3S0_METAR</name>
<dbReference type="AlphaFoldDB" id="Q0W3S0"/>
<feature type="domain" description="Transposase IS4-like" evidence="1">
    <location>
        <begin position="97"/>
        <end position="316"/>
    </location>
</feature>
<dbReference type="GO" id="GO:0006313">
    <property type="term" value="P:DNA transposition"/>
    <property type="evidence" value="ECO:0007669"/>
    <property type="project" value="InterPro"/>
</dbReference>
<dbReference type="GO" id="GO:0004803">
    <property type="term" value="F:transposase activity"/>
    <property type="evidence" value="ECO:0007669"/>
    <property type="project" value="InterPro"/>
</dbReference>
<dbReference type="GeneID" id="5143913"/>
<reference evidence="2 3" key="1">
    <citation type="journal article" date="2006" name="Science">
        <title>Genome of rice cluster I archaea -- the key methane producers in the rice rhizosphere.</title>
        <authorList>
            <person name="Erkel C."/>
            <person name="Kube M."/>
            <person name="Reinhardt R."/>
            <person name="Liesack W."/>
        </authorList>
    </citation>
    <scope>NUCLEOTIDE SEQUENCE [LARGE SCALE GENOMIC DNA]</scope>
    <source>
        <strain evidence="3">DSM 22066 / NBRC 105507 / MRE50</strain>
    </source>
</reference>
<dbReference type="KEGG" id="rci:RCIX1770"/>
<organism evidence="2 3">
    <name type="scientific">Methanocella arvoryzae (strain DSM 22066 / NBRC 105507 / MRE50)</name>
    <dbReference type="NCBI Taxonomy" id="351160"/>
    <lineage>
        <taxon>Archaea</taxon>
        <taxon>Methanobacteriati</taxon>
        <taxon>Methanobacteriota</taxon>
        <taxon>Stenosarchaea group</taxon>
        <taxon>Methanomicrobia</taxon>
        <taxon>Methanocellales</taxon>
        <taxon>Methanocellaceae</taxon>
        <taxon>Methanocella</taxon>
    </lineage>
</organism>
<dbReference type="Pfam" id="PF01609">
    <property type="entry name" value="DDE_Tnp_1"/>
    <property type="match status" value="1"/>
</dbReference>
<dbReference type="InterPro" id="IPR002559">
    <property type="entry name" value="Transposase_11"/>
</dbReference>
<dbReference type="PANTHER" id="PTHR33252">
    <property type="entry name" value="THIRD ORF IN TRANSPOSON ISC1160"/>
    <property type="match status" value="1"/>
</dbReference>
<dbReference type="SUPFAM" id="SSF53098">
    <property type="entry name" value="Ribonuclease H-like"/>
    <property type="match status" value="1"/>
</dbReference>
<dbReference type="eggNOG" id="arCOG03900">
    <property type="taxonomic scope" value="Archaea"/>
</dbReference>
<dbReference type="RefSeq" id="WP_012035593.1">
    <property type="nucleotide sequence ID" value="NC_009464.1"/>
</dbReference>
<dbReference type="Proteomes" id="UP000000663">
    <property type="component" value="Chromosome"/>
</dbReference>
<gene>
    <name evidence="2" type="primary">tnp-19</name>
    <name evidence="2" type="ORF">RCIX1770</name>
</gene>
<evidence type="ECO:0000259" key="1">
    <source>
        <dbReference type="Pfam" id="PF01609"/>
    </source>
</evidence>
<dbReference type="PANTHER" id="PTHR33252:SF2">
    <property type="entry name" value="TRANSPOSASE IS4-LIKE DOMAIN-CONTAINING PROTEIN"/>
    <property type="match status" value="1"/>
</dbReference>
<evidence type="ECO:0000313" key="3">
    <source>
        <dbReference type="Proteomes" id="UP000000663"/>
    </source>
</evidence>
<evidence type="ECO:0000313" key="2">
    <source>
        <dbReference type="EMBL" id="CAJ36973.1"/>
    </source>
</evidence>
<proteinExistence type="predicted"/>
<accession>Q0W3S0</accession>
<keyword evidence="3" id="KW-1185">Reference proteome</keyword>
<dbReference type="eggNOG" id="arCOG03902">
    <property type="taxonomic scope" value="Archaea"/>
</dbReference>
<sequence length="378" mass="44010">MKASNGPRVCSVKHVDINLFARMFAERFDFPRSSDYARCLVHAAVRRKSLESIYNNHNGLPPDSFFNFFKYSMSTVVDAMDGFFHRQAGILGEQGCVVAVDTNDVEYWGDTDDEYVHCKKGISKNAYVLRYASVSVVDEKHKLTLACLPVSKNDDLADIVKLLLEKARTLVKIDTVLLDRGFYSTRILKIIREMGMDYVIPLKKQKWSDLVWEESKATGVFKHRYILNKPVDPLQTWVYLSKKKEKKNEKKKQVEAGTKRKTRKVKKRKEREYVGVISSKNVHPEAVPDFMDWYFVRNNVEISYKEKNCYKILTCSTDKAFRLLIYCICHYLMNLSQVVRTVNRTFFRNDELKKLVKLLLEKPFTGEHRLSRTLVVIA</sequence>
<protein>
    <submittedName>
        <fullName evidence="2">Transposase (IS4)</fullName>
    </submittedName>
</protein>
<dbReference type="InterPro" id="IPR012337">
    <property type="entry name" value="RNaseH-like_sf"/>
</dbReference>